<keyword evidence="1" id="KW-0808">Transferase</keyword>
<reference evidence="9 10" key="2">
    <citation type="journal article" date="2016" name="Genome Announc.">
        <title>Draft Genome Sequence of a Biocontrol Rhizobacterium, Chryseobacterium kwangjuense Strain KJ1R5, Isolated from Pepper (Capsicum annuum).</title>
        <authorList>
            <person name="Jeong J.J."/>
            <person name="Park H."/>
            <person name="Park B.H."/>
            <person name="Mannaa M."/>
            <person name="Sang M.K."/>
            <person name="Choi I.G."/>
            <person name="Kim K.D."/>
        </authorList>
    </citation>
    <scope>NUCLEOTIDE SEQUENCE [LARGE SCALE GENOMIC DNA]</scope>
    <source>
        <strain evidence="9 10">KJ1R5</strain>
    </source>
</reference>
<dbReference type="GO" id="GO:0004674">
    <property type="term" value="F:protein serine/threonine kinase activity"/>
    <property type="evidence" value="ECO:0007669"/>
    <property type="project" value="InterPro"/>
</dbReference>
<dbReference type="GO" id="GO:0005524">
    <property type="term" value="F:ATP binding"/>
    <property type="evidence" value="ECO:0007669"/>
    <property type="project" value="UniProtKB-UniRule"/>
</dbReference>
<dbReference type="GO" id="GO:0016020">
    <property type="term" value="C:membrane"/>
    <property type="evidence" value="ECO:0007669"/>
    <property type="project" value="TreeGrafter"/>
</dbReference>
<accession>A0A135WDI0</accession>
<dbReference type="PANTHER" id="PTHR24348">
    <property type="entry name" value="SERINE/THREONINE-PROTEIN KINASE UNC-51-RELATED"/>
    <property type="match status" value="1"/>
</dbReference>
<dbReference type="PROSITE" id="PS00107">
    <property type="entry name" value="PROTEIN_KINASE_ATP"/>
    <property type="match status" value="1"/>
</dbReference>
<feature type="domain" description="Protein kinase" evidence="8">
    <location>
        <begin position="13"/>
        <end position="284"/>
    </location>
</feature>
<dbReference type="SMART" id="SM00220">
    <property type="entry name" value="S_TKc"/>
    <property type="match status" value="1"/>
</dbReference>
<dbReference type="AlphaFoldDB" id="A0A135WDI0"/>
<organism evidence="9 10">
    <name type="scientific">Chryseobacterium kwangjuense</name>
    <dbReference type="NCBI Taxonomy" id="267125"/>
    <lineage>
        <taxon>Bacteria</taxon>
        <taxon>Pseudomonadati</taxon>
        <taxon>Bacteroidota</taxon>
        <taxon>Flavobacteriia</taxon>
        <taxon>Flavobacteriales</taxon>
        <taxon>Weeksellaceae</taxon>
        <taxon>Chryseobacterium group</taxon>
        <taxon>Chryseobacterium</taxon>
    </lineage>
</organism>
<feature type="compositionally biased region" description="Basic and acidic residues" evidence="6">
    <location>
        <begin position="308"/>
        <end position="329"/>
    </location>
</feature>
<gene>
    <name evidence="9" type="ORF">AU378_11085</name>
</gene>
<dbReference type="RefSeq" id="WP_062651082.1">
    <property type="nucleotide sequence ID" value="NZ_LPUR01000011.1"/>
</dbReference>
<dbReference type="Pfam" id="PF00069">
    <property type="entry name" value="Pkinase"/>
    <property type="match status" value="1"/>
</dbReference>
<dbReference type="GO" id="GO:0005776">
    <property type="term" value="C:autophagosome"/>
    <property type="evidence" value="ECO:0007669"/>
    <property type="project" value="TreeGrafter"/>
</dbReference>
<reference evidence="10" key="1">
    <citation type="submission" date="2015-12" db="EMBL/GenBank/DDBJ databases">
        <title>Genome sequence of a biocontrol rhizobacterium Chryseobacterium kwangjuense strain KJ1R5 isolated from pepper (Capsicum annuum L.).</title>
        <authorList>
            <person name="Jeong J.-J."/>
            <person name="Park H."/>
            <person name="Mannaa M."/>
            <person name="Sang M.K."/>
            <person name="Choi I.-G."/>
            <person name="Kim K.D."/>
        </authorList>
    </citation>
    <scope>NUCLEOTIDE SEQUENCE [LARGE SCALE GENOMIC DNA]</scope>
    <source>
        <strain evidence="10">KJ1R5</strain>
    </source>
</reference>
<name>A0A135WDI0_9FLAO</name>
<dbReference type="InterPro" id="IPR045269">
    <property type="entry name" value="Atg1-like"/>
</dbReference>
<evidence type="ECO:0000256" key="1">
    <source>
        <dbReference type="ARBA" id="ARBA00022679"/>
    </source>
</evidence>
<keyword evidence="7" id="KW-1133">Transmembrane helix</keyword>
<keyword evidence="4 5" id="KW-0067">ATP-binding</keyword>
<feature type="binding site" evidence="5">
    <location>
        <position position="42"/>
    </location>
    <ligand>
        <name>ATP</name>
        <dbReference type="ChEBI" id="CHEBI:30616"/>
    </ligand>
</feature>
<dbReference type="InterPro" id="IPR008271">
    <property type="entry name" value="Ser/Thr_kinase_AS"/>
</dbReference>
<dbReference type="GO" id="GO:0005829">
    <property type="term" value="C:cytosol"/>
    <property type="evidence" value="ECO:0007669"/>
    <property type="project" value="TreeGrafter"/>
</dbReference>
<dbReference type="Gene3D" id="1.10.510.10">
    <property type="entry name" value="Transferase(Phosphotransferase) domain 1"/>
    <property type="match status" value="1"/>
</dbReference>
<keyword evidence="7" id="KW-0472">Membrane</keyword>
<feature type="region of interest" description="Disordered" evidence="6">
    <location>
        <begin position="308"/>
        <end position="341"/>
    </location>
</feature>
<dbReference type="EMBL" id="LPUR01000011">
    <property type="protein sequence ID" value="KXH82973.1"/>
    <property type="molecule type" value="Genomic_DNA"/>
</dbReference>
<comment type="caution">
    <text evidence="9">The sequence shown here is derived from an EMBL/GenBank/DDBJ whole genome shotgun (WGS) entry which is preliminary data.</text>
</comment>
<evidence type="ECO:0000256" key="3">
    <source>
        <dbReference type="ARBA" id="ARBA00022777"/>
    </source>
</evidence>
<dbReference type="OrthoDB" id="9813021at2"/>
<dbReference type="PANTHER" id="PTHR24348:SF22">
    <property type="entry name" value="NON-SPECIFIC SERINE_THREONINE PROTEIN KINASE"/>
    <property type="match status" value="1"/>
</dbReference>
<evidence type="ECO:0000256" key="7">
    <source>
        <dbReference type="SAM" id="Phobius"/>
    </source>
</evidence>
<dbReference type="PROSITE" id="PS00108">
    <property type="entry name" value="PROTEIN_KINASE_ST"/>
    <property type="match status" value="1"/>
</dbReference>
<dbReference type="InterPro" id="IPR000719">
    <property type="entry name" value="Prot_kinase_dom"/>
</dbReference>
<dbReference type="GO" id="GO:0000407">
    <property type="term" value="C:phagophore assembly site"/>
    <property type="evidence" value="ECO:0007669"/>
    <property type="project" value="TreeGrafter"/>
</dbReference>
<protein>
    <recommendedName>
        <fullName evidence="8">Protein kinase domain-containing protein</fullName>
    </recommendedName>
</protein>
<keyword evidence="3" id="KW-0418">Kinase</keyword>
<evidence type="ECO:0000313" key="10">
    <source>
        <dbReference type="Proteomes" id="UP000070513"/>
    </source>
</evidence>
<sequence length="655" mass="75709">MNQEEFQKRYTFSPRADRLGGGAFGTVYKAYDNNNNQFLAMKVAEVKNINGKEFSLLDEFEAIGNLPSHPNIANYYEVHTFEQSNGVYDYALIQYYPHGNLSDLIRNESLKKEEKEDIALQILDGLDFLHRHQVVHRDMKPSNVLMHKHDITGRFIPKIADFGLSKRAEIEKQSRFDNSFGGGTLEYSSPEQLRGQELRFNTDLWAWAVMVYELFTGKSLFMGNNQGTGSAERDKDLFENIIKKDVFAELSVLDEKWQNVLGKCLVRDSNERIKSAQEIKEILEINNSSAVTQNPKVAIQEAATVIRPKEKEEPQPIEKPKKVEPKQDIKQNIPSDNVTRSKEKKGFNSKYLVFGILGLLILGAGTWFFGFKNSGNVASSTQASDASPLNYDTAKNIFQQLHDIQMSGNISDLQEIIAKNVTKYYNSENITFKDVLDKVMDYNKKWKQESVEILSFKENGNNKYSYEIKYDYKKIGETEVRSQNITGIVGYTYEEGKYKINYLEESNRLVQSDDANIEYKSSKQFIAEDVDAEIAQYINQAINSYFVCDESRDLNCILGHFQYPVKRYFNDKNLSEEQLKNMYLKSYSEVAYEHNHSIDWDNGVLYGRQNGNYYIKIKGIYNYQAVDTREWKKFSFNNTIVLNEDFKIISYYANK</sequence>
<dbReference type="InterPro" id="IPR011009">
    <property type="entry name" value="Kinase-like_dom_sf"/>
</dbReference>
<feature type="transmembrane region" description="Helical" evidence="7">
    <location>
        <begin position="351"/>
        <end position="370"/>
    </location>
</feature>
<evidence type="ECO:0000256" key="4">
    <source>
        <dbReference type="ARBA" id="ARBA00022840"/>
    </source>
</evidence>
<evidence type="ECO:0000259" key="8">
    <source>
        <dbReference type="PROSITE" id="PS50011"/>
    </source>
</evidence>
<dbReference type="SUPFAM" id="SSF56112">
    <property type="entry name" value="Protein kinase-like (PK-like)"/>
    <property type="match status" value="1"/>
</dbReference>
<evidence type="ECO:0000313" key="9">
    <source>
        <dbReference type="EMBL" id="KXH82973.1"/>
    </source>
</evidence>
<evidence type="ECO:0000256" key="5">
    <source>
        <dbReference type="PROSITE-ProRule" id="PRU10141"/>
    </source>
</evidence>
<evidence type="ECO:0000256" key="2">
    <source>
        <dbReference type="ARBA" id="ARBA00022741"/>
    </source>
</evidence>
<dbReference type="Proteomes" id="UP000070513">
    <property type="component" value="Unassembled WGS sequence"/>
</dbReference>
<keyword evidence="2 5" id="KW-0547">Nucleotide-binding</keyword>
<evidence type="ECO:0000256" key="6">
    <source>
        <dbReference type="SAM" id="MobiDB-lite"/>
    </source>
</evidence>
<keyword evidence="7" id="KW-0812">Transmembrane</keyword>
<dbReference type="PROSITE" id="PS50011">
    <property type="entry name" value="PROTEIN_KINASE_DOM"/>
    <property type="match status" value="1"/>
</dbReference>
<proteinExistence type="predicted"/>
<dbReference type="InterPro" id="IPR017441">
    <property type="entry name" value="Protein_kinase_ATP_BS"/>
</dbReference>
<dbReference type="CDD" id="cd14014">
    <property type="entry name" value="STKc_PknB_like"/>
    <property type="match status" value="1"/>
</dbReference>